<feature type="transmembrane region" description="Helical" evidence="1">
    <location>
        <begin position="77"/>
        <end position="96"/>
    </location>
</feature>
<name>A0A372FVQ4_9ACTN</name>
<evidence type="ECO:0000256" key="1">
    <source>
        <dbReference type="SAM" id="Phobius"/>
    </source>
</evidence>
<dbReference type="Pfam" id="PF19744">
    <property type="entry name" value="DUF6232"/>
    <property type="match status" value="1"/>
</dbReference>
<dbReference type="OrthoDB" id="3402719at2"/>
<dbReference type="AlphaFoldDB" id="A0A372FVQ4"/>
<dbReference type="RefSeq" id="WP_117229599.1">
    <property type="nucleotide sequence ID" value="NZ_CP061725.1"/>
</dbReference>
<organism evidence="2 3">
    <name type="scientific">Micromonospora craniellae</name>
    <dbReference type="NCBI Taxonomy" id="2294034"/>
    <lineage>
        <taxon>Bacteria</taxon>
        <taxon>Bacillati</taxon>
        <taxon>Actinomycetota</taxon>
        <taxon>Actinomycetes</taxon>
        <taxon>Micromonosporales</taxon>
        <taxon>Micromonosporaceae</taxon>
        <taxon>Micromonospora</taxon>
    </lineage>
</organism>
<accession>A0A372FVQ4</accession>
<dbReference type="InterPro" id="IPR045629">
    <property type="entry name" value="DUF6232"/>
</dbReference>
<keyword evidence="3" id="KW-1185">Reference proteome</keyword>
<evidence type="ECO:0000313" key="2">
    <source>
        <dbReference type="EMBL" id="RFS44823.1"/>
    </source>
</evidence>
<dbReference type="EMBL" id="QVFU01000024">
    <property type="protein sequence ID" value="RFS44823.1"/>
    <property type="molecule type" value="Genomic_DNA"/>
</dbReference>
<comment type="caution">
    <text evidence="2">The sequence shown here is derived from an EMBL/GenBank/DDBJ whole genome shotgun (WGS) entry which is preliminary data.</text>
</comment>
<feature type="transmembrane region" description="Helical" evidence="1">
    <location>
        <begin position="49"/>
        <end position="71"/>
    </location>
</feature>
<keyword evidence="1" id="KW-0812">Transmembrane</keyword>
<gene>
    <name evidence="2" type="ORF">D0Q02_20275</name>
</gene>
<sequence>MVTYYDDRSVQVTSSAVTVDGDSYPLTEISEVWHHRGNLSWRVLAGRGALGAAMIVPLVFAVIGIAVGIWLDRSPTVTVAIIGTSVLIGLAAPPIADQLFEYFDRSYARGSRQREVWIRWRGHPVRLLQTRDALRFGQIYRAVQRAMEASEPARPPRRR</sequence>
<proteinExistence type="predicted"/>
<reference evidence="2 3" key="1">
    <citation type="submission" date="2018-08" db="EMBL/GenBank/DDBJ databases">
        <title>Verrucosispora craniellae sp. nov., isolated from a marine sponge in the South China Sea.</title>
        <authorList>
            <person name="Li L."/>
            <person name="Lin H.W."/>
        </authorList>
    </citation>
    <scope>NUCLEOTIDE SEQUENCE [LARGE SCALE GENOMIC DNA]</scope>
    <source>
        <strain evidence="2 3">LHW63014</strain>
    </source>
</reference>
<protein>
    <submittedName>
        <fullName evidence="2">Uncharacterized protein</fullName>
    </submittedName>
</protein>
<keyword evidence="1" id="KW-0472">Membrane</keyword>
<keyword evidence="1" id="KW-1133">Transmembrane helix</keyword>
<dbReference type="Proteomes" id="UP000262621">
    <property type="component" value="Unassembled WGS sequence"/>
</dbReference>
<evidence type="ECO:0000313" key="3">
    <source>
        <dbReference type="Proteomes" id="UP000262621"/>
    </source>
</evidence>